<proteinExistence type="predicted"/>
<organism evidence="1 2">
    <name type="scientific">Bacillus tropicus</name>
    <dbReference type="NCBI Taxonomy" id="2026188"/>
    <lineage>
        <taxon>Bacteria</taxon>
        <taxon>Bacillati</taxon>
        <taxon>Bacillota</taxon>
        <taxon>Bacilli</taxon>
        <taxon>Bacillales</taxon>
        <taxon>Bacillaceae</taxon>
        <taxon>Bacillus</taxon>
        <taxon>Bacillus cereus group</taxon>
    </lineage>
</organism>
<dbReference type="Gene3D" id="3.30.565.10">
    <property type="entry name" value="Histidine kinase-like ATPase, C-terminal domain"/>
    <property type="match status" value="1"/>
</dbReference>
<sequence length="94" mass="10724">MLGKPKSTNYEWCNIGEILLYVVQLMESYAAQYRGKPHLQVDGNVSVINGDDKQWKQVLLNVIKNEIESMLEGGDIHIRVYEKTEGHSCISIED</sequence>
<dbReference type="SUPFAM" id="SSF55874">
    <property type="entry name" value="ATPase domain of HSP90 chaperone/DNA topoisomerase II/histidine kinase"/>
    <property type="match status" value="1"/>
</dbReference>
<dbReference type="EMBL" id="CP065739">
    <property type="protein sequence ID" value="QPR76645.1"/>
    <property type="molecule type" value="Genomic_DNA"/>
</dbReference>
<gene>
    <name evidence="1" type="ORF">I6G77_21870</name>
</gene>
<dbReference type="InterPro" id="IPR036890">
    <property type="entry name" value="HATPase_C_sf"/>
</dbReference>
<evidence type="ECO:0000313" key="2">
    <source>
        <dbReference type="Proteomes" id="UP000594791"/>
    </source>
</evidence>
<protein>
    <submittedName>
        <fullName evidence="1">Uncharacterized protein</fullName>
    </submittedName>
</protein>
<name>A0A7T2QDB2_9BACI</name>
<keyword evidence="2" id="KW-1185">Reference proteome</keyword>
<accession>A0A7T2QDB2</accession>
<evidence type="ECO:0000313" key="1">
    <source>
        <dbReference type="EMBL" id="QPR76645.1"/>
    </source>
</evidence>
<reference evidence="1 2" key="1">
    <citation type="submission" date="2020-12" db="EMBL/GenBank/DDBJ databases">
        <title>FDA dAtabase for Regulatory Grade micrObial Sequences (FDA-ARGOS): Supporting development and validation of Infectious Disease Dx tests.</title>
        <authorList>
            <person name="Nelson B."/>
            <person name="Plummer A."/>
            <person name="Tallon L."/>
            <person name="Sadzewicz L."/>
            <person name="Zhao X."/>
            <person name="Boylan J."/>
            <person name="Ott S."/>
            <person name="Bowen H."/>
            <person name="Vavikolanu K."/>
            <person name="Mehta A."/>
            <person name="Aluvathingal J."/>
            <person name="Nadendla S."/>
            <person name="Myers T."/>
            <person name="Yan Y."/>
            <person name="Sichtig H."/>
        </authorList>
    </citation>
    <scope>NUCLEOTIDE SEQUENCE [LARGE SCALE GENOMIC DNA]</scope>
    <source>
        <strain evidence="1 2">FDAARGOS_920</strain>
    </source>
</reference>
<dbReference type="Proteomes" id="UP000594791">
    <property type="component" value="Chromosome"/>
</dbReference>